<gene>
    <name evidence="1" type="ORF">BI380_24695</name>
    <name evidence="2" type="ORF">PYR84_27890</name>
</gene>
<dbReference type="GO" id="GO:0008168">
    <property type="term" value="F:methyltransferase activity"/>
    <property type="evidence" value="ECO:0007669"/>
    <property type="project" value="UniProtKB-KW"/>
</dbReference>
<dbReference type="EMBL" id="CP017420">
    <property type="protein sequence ID" value="AOV04307.1"/>
    <property type="molecule type" value="Genomic_DNA"/>
</dbReference>
<dbReference type="Gene3D" id="3.40.50.150">
    <property type="entry name" value="Vaccinia Virus protein VP39"/>
    <property type="match status" value="1"/>
</dbReference>
<evidence type="ECO:0000313" key="3">
    <source>
        <dbReference type="Proteomes" id="UP000095607"/>
    </source>
</evidence>
<dbReference type="RefSeq" id="WP_016449299.1">
    <property type="nucleotide sequence ID" value="NZ_CBCSDN010000017.1"/>
</dbReference>
<evidence type="ECO:0000313" key="4">
    <source>
        <dbReference type="Proteomes" id="UP001219066"/>
    </source>
</evidence>
<protein>
    <submittedName>
        <fullName evidence="2">TylF/MycF/NovP-related O-methyltransferase</fullName>
        <ecNumber evidence="2">2.1.1.-</ecNumber>
    </submittedName>
</protein>
<reference evidence="2" key="2">
    <citation type="submission" date="2023-03" db="EMBL/GenBank/DDBJ databases">
        <title>Synergistic degradation of erythromycin by symbiotic bacteria Ery-6A and Ery-6B and application in simulated water remediation.</title>
        <authorList>
            <person name="Xu S."/>
        </authorList>
    </citation>
    <scope>NUCLEOTIDE SEQUENCE</scope>
    <source>
        <strain evidence="2">Ery-6A</strain>
    </source>
</reference>
<dbReference type="AlphaFoldDB" id="A0AAX3SKV3"/>
<organism evidence="2 4">
    <name type="scientific">Delftia tsuruhatensis</name>
    <dbReference type="NCBI Taxonomy" id="180282"/>
    <lineage>
        <taxon>Bacteria</taxon>
        <taxon>Pseudomonadati</taxon>
        <taxon>Pseudomonadota</taxon>
        <taxon>Betaproteobacteria</taxon>
        <taxon>Burkholderiales</taxon>
        <taxon>Comamonadaceae</taxon>
        <taxon>Delftia</taxon>
    </lineage>
</organism>
<name>A0AAX3SKV3_9BURK</name>
<dbReference type="Proteomes" id="UP001219066">
    <property type="component" value="Chromosome"/>
</dbReference>
<dbReference type="PANTHER" id="PTHR40036:SF1">
    <property type="entry name" value="MACROCIN O-METHYLTRANSFERASE"/>
    <property type="match status" value="1"/>
</dbReference>
<dbReference type="EC" id="2.1.1.-" evidence="2"/>
<dbReference type="InterPro" id="IPR008884">
    <property type="entry name" value="TylF_MeTrfase"/>
</dbReference>
<evidence type="ECO:0000313" key="2">
    <source>
        <dbReference type="EMBL" id="WFF80705.1"/>
    </source>
</evidence>
<dbReference type="InterPro" id="IPR029063">
    <property type="entry name" value="SAM-dependent_MTases_sf"/>
</dbReference>
<dbReference type="KEGG" id="dts:BI380_24695"/>
<keyword evidence="3" id="KW-1185">Reference proteome</keyword>
<dbReference type="Proteomes" id="UP000095607">
    <property type="component" value="Chromosome"/>
</dbReference>
<evidence type="ECO:0000313" key="1">
    <source>
        <dbReference type="EMBL" id="AOV04307.1"/>
    </source>
</evidence>
<dbReference type="GeneID" id="83666506"/>
<dbReference type="EMBL" id="CP120956">
    <property type="protein sequence ID" value="WFF80705.1"/>
    <property type="molecule type" value="Genomic_DNA"/>
</dbReference>
<proteinExistence type="predicted"/>
<accession>A0AAX3SKV3</accession>
<dbReference type="GO" id="GO:0032259">
    <property type="term" value="P:methylation"/>
    <property type="evidence" value="ECO:0007669"/>
    <property type="project" value="UniProtKB-KW"/>
</dbReference>
<dbReference type="PANTHER" id="PTHR40036">
    <property type="entry name" value="MACROCIN O-METHYLTRANSFERASE"/>
    <property type="match status" value="1"/>
</dbReference>
<sequence>MKSDENLQTARNPAEFLEILRTERNELINVLRKTRFSTLKPGYPHSQVIPYATYSPWVCDIEFLNIYEVARAHTLIDIYRCYELYSLAKQQASIEGDLVEVGVWRGGSAAILASAMPLKTAHLFDTFEGVVKADSRFDTLYEGGEHSDASTQQVTALFDSLSISCAIHVGIFPEDTLSDLPEKISLAHIDVDTYASAKESFDKIWPRVVVSGVVIFDDYGAFGCEGVTQFVSETIRDTADALMVHNLNGHALLIKR</sequence>
<keyword evidence="2" id="KW-0489">Methyltransferase</keyword>
<dbReference type="Pfam" id="PF05711">
    <property type="entry name" value="TylF"/>
    <property type="match status" value="1"/>
</dbReference>
<keyword evidence="2" id="KW-0808">Transferase</keyword>
<reference evidence="1 3" key="1">
    <citation type="submission" date="2016-09" db="EMBL/GenBank/DDBJ databases">
        <title>Complete genome sequence of Deltia acidovorans CM13 isolated from murine proximal colonic tissue.</title>
        <authorList>
            <person name="Saffarian A."/>
        </authorList>
    </citation>
    <scope>NUCLEOTIDE SEQUENCE [LARGE SCALE GENOMIC DNA]</scope>
    <source>
        <strain evidence="1 3">CM13</strain>
    </source>
</reference>